<dbReference type="GO" id="GO:0005524">
    <property type="term" value="F:ATP binding"/>
    <property type="evidence" value="ECO:0007669"/>
    <property type="project" value="UniProtKB-KW"/>
</dbReference>
<dbReference type="Gene3D" id="3.30.1360.40">
    <property type="match status" value="1"/>
</dbReference>
<dbReference type="EMBL" id="CP038437">
    <property type="protein sequence ID" value="QEM82735.1"/>
    <property type="molecule type" value="Genomic_DNA"/>
</dbReference>
<dbReference type="EC" id="3.5.2.9" evidence="5"/>
<dbReference type="OrthoDB" id="9778567at2"/>
<sequence length="250" mass="27567">MEKHPVVDTKTARIETVRIETVAFDSLILRLFDAIDEAHMPWVLAAVKAVRDTLQERALEVVPSYTTVLVQVDIERLSLDEARHSLRQALARLEPLASGSGTLHEIPVWYDASVGPELPRIAERLKVSSDEIIARHCAHEYSVFALGFAPGYGFMGLVEEALATPRLKTPRQKVAAGSVGIADRQTAIYPATSPGGWNLLGRTAVKLFDRNREGYTLFQPGDRVRFIAIDRATFVAQGGDTTPQPEEVNP</sequence>
<keyword evidence="3" id="KW-0067">ATP-binding</keyword>
<dbReference type="Gene3D" id="2.40.100.10">
    <property type="entry name" value="Cyclophilin-like"/>
    <property type="match status" value="1"/>
</dbReference>
<gene>
    <name evidence="5" type="primary">pxpB</name>
    <name evidence="5" type="ORF">E4T21_15140</name>
</gene>
<reference evidence="5" key="1">
    <citation type="submission" date="2021-02" db="EMBL/GenBank/DDBJ databases">
        <title>Strain Y2R2, a novel species of the genus Halomonas.</title>
        <authorList>
            <person name="Huang H."/>
        </authorList>
    </citation>
    <scope>NUCLEOTIDE SEQUENCE</scope>
    <source>
        <strain evidence="5">Y2R2</strain>
    </source>
</reference>
<dbReference type="InterPro" id="IPR010016">
    <property type="entry name" value="PxpB"/>
</dbReference>
<proteinExistence type="predicted"/>
<dbReference type="PANTHER" id="PTHR34698:SF2">
    <property type="entry name" value="5-OXOPROLINASE SUBUNIT B"/>
    <property type="match status" value="1"/>
</dbReference>
<dbReference type="SUPFAM" id="SSF160467">
    <property type="entry name" value="PH0987 N-terminal domain-like"/>
    <property type="match status" value="1"/>
</dbReference>
<dbReference type="AlphaFoldDB" id="A0A5C1NKV6"/>
<feature type="domain" description="Carboxyltransferase" evidence="4">
    <location>
        <begin position="17"/>
        <end position="218"/>
    </location>
</feature>
<keyword evidence="6" id="KW-1185">Reference proteome</keyword>
<organism evidence="5 6">
    <name type="scientific">Halomonas binhaiensis</name>
    <dbReference type="NCBI Taxonomy" id="2562282"/>
    <lineage>
        <taxon>Bacteria</taxon>
        <taxon>Pseudomonadati</taxon>
        <taxon>Pseudomonadota</taxon>
        <taxon>Gammaproteobacteria</taxon>
        <taxon>Oceanospirillales</taxon>
        <taxon>Halomonadaceae</taxon>
        <taxon>Halomonas</taxon>
    </lineage>
</organism>
<evidence type="ECO:0000256" key="2">
    <source>
        <dbReference type="ARBA" id="ARBA00022801"/>
    </source>
</evidence>
<evidence type="ECO:0000313" key="6">
    <source>
        <dbReference type="Proteomes" id="UP000324285"/>
    </source>
</evidence>
<dbReference type="InterPro" id="IPR003833">
    <property type="entry name" value="CT_C_D"/>
</dbReference>
<dbReference type="NCBIfam" id="TIGR00370">
    <property type="entry name" value="5-oxoprolinase subunit PxpB"/>
    <property type="match status" value="1"/>
</dbReference>
<dbReference type="Pfam" id="PF02682">
    <property type="entry name" value="CT_C_D"/>
    <property type="match status" value="1"/>
</dbReference>
<dbReference type="InterPro" id="IPR029000">
    <property type="entry name" value="Cyclophilin-like_dom_sf"/>
</dbReference>
<accession>A0A5C1NKV6</accession>
<dbReference type="PANTHER" id="PTHR34698">
    <property type="entry name" value="5-OXOPROLINASE SUBUNIT B"/>
    <property type="match status" value="1"/>
</dbReference>
<keyword evidence="2 5" id="KW-0378">Hydrolase</keyword>
<protein>
    <submittedName>
        <fullName evidence="5">5-oxoprolinase subunit PxpB</fullName>
        <ecNumber evidence="5">3.5.2.9</ecNumber>
    </submittedName>
</protein>
<name>A0A5C1NKV6_9GAMM</name>
<dbReference type="RefSeq" id="WP_149285858.1">
    <property type="nucleotide sequence ID" value="NZ_CP038437.2"/>
</dbReference>
<evidence type="ECO:0000313" key="5">
    <source>
        <dbReference type="EMBL" id="QEM82735.1"/>
    </source>
</evidence>
<evidence type="ECO:0000256" key="1">
    <source>
        <dbReference type="ARBA" id="ARBA00022741"/>
    </source>
</evidence>
<dbReference type="Proteomes" id="UP000324285">
    <property type="component" value="Chromosome"/>
</dbReference>
<keyword evidence="1" id="KW-0547">Nucleotide-binding</keyword>
<dbReference type="SMART" id="SM00796">
    <property type="entry name" value="AHS1"/>
    <property type="match status" value="1"/>
</dbReference>
<dbReference type="GO" id="GO:0017168">
    <property type="term" value="F:5-oxoprolinase (ATP-hydrolyzing) activity"/>
    <property type="evidence" value="ECO:0007669"/>
    <property type="project" value="UniProtKB-EC"/>
</dbReference>
<dbReference type="KEGG" id="hbh:E4T21_15140"/>
<evidence type="ECO:0000259" key="4">
    <source>
        <dbReference type="SMART" id="SM00796"/>
    </source>
</evidence>
<dbReference type="SUPFAM" id="SSF50891">
    <property type="entry name" value="Cyclophilin-like"/>
    <property type="match status" value="1"/>
</dbReference>
<evidence type="ECO:0000256" key="3">
    <source>
        <dbReference type="ARBA" id="ARBA00022840"/>
    </source>
</evidence>